<reference evidence="1 2" key="1">
    <citation type="submission" date="2019-12" db="EMBL/GenBank/DDBJ databases">
        <title>Shewanella insulae sp. nov., isolated from a tidal flat.</title>
        <authorList>
            <person name="Yoon J.-H."/>
        </authorList>
    </citation>
    <scope>NUCLEOTIDE SEQUENCE [LARGE SCALE GENOMIC DNA]</scope>
    <source>
        <strain evidence="1 2">JBTF-M18</strain>
    </source>
</reference>
<accession>A0A6L7HZC6</accession>
<dbReference type="RefSeq" id="WP_160797040.1">
    <property type="nucleotide sequence ID" value="NZ_CANMWR010000026.1"/>
</dbReference>
<dbReference type="InterPro" id="IPR032720">
    <property type="entry name" value="Cys_rich_CWC"/>
</dbReference>
<dbReference type="EMBL" id="WRPA01000012">
    <property type="protein sequence ID" value="MXR69682.1"/>
    <property type="molecule type" value="Genomic_DNA"/>
</dbReference>
<name>A0A6L7HZC6_9GAMM</name>
<protein>
    <recommendedName>
        <fullName evidence="3">Cysteine-rich CWC family protein</fullName>
    </recommendedName>
</protein>
<evidence type="ECO:0000313" key="1">
    <source>
        <dbReference type="EMBL" id="MXR69682.1"/>
    </source>
</evidence>
<dbReference type="Pfam" id="PF14375">
    <property type="entry name" value="Cys_rich_CWC"/>
    <property type="match status" value="1"/>
</dbReference>
<gene>
    <name evidence="1" type="ORF">GNT65_13525</name>
</gene>
<dbReference type="Proteomes" id="UP000474778">
    <property type="component" value="Unassembled WGS sequence"/>
</dbReference>
<evidence type="ECO:0000313" key="2">
    <source>
        <dbReference type="Proteomes" id="UP000474778"/>
    </source>
</evidence>
<comment type="caution">
    <text evidence="1">The sequence shown here is derived from an EMBL/GenBank/DDBJ whole genome shotgun (WGS) entry which is preliminary data.</text>
</comment>
<evidence type="ECO:0008006" key="3">
    <source>
        <dbReference type="Google" id="ProtNLM"/>
    </source>
</evidence>
<organism evidence="1 2">
    <name type="scientific">Shewanella insulae</name>
    <dbReference type="NCBI Taxonomy" id="2681496"/>
    <lineage>
        <taxon>Bacteria</taxon>
        <taxon>Pseudomonadati</taxon>
        <taxon>Pseudomonadota</taxon>
        <taxon>Gammaproteobacteria</taxon>
        <taxon>Alteromonadales</taxon>
        <taxon>Shewanellaceae</taxon>
        <taxon>Shewanella</taxon>
    </lineage>
</organism>
<proteinExistence type="predicted"/>
<sequence length="74" mass="8197">MVLMHTNASLCPLCQQPNDCALAARREGDTCWCHHQEFVPKAKIPQAIAPDSCICQACAEALRKEAEQGMKRLD</sequence>
<keyword evidence="2" id="KW-1185">Reference proteome</keyword>
<dbReference type="AlphaFoldDB" id="A0A6L7HZC6"/>